<dbReference type="SMART" id="SM00320">
    <property type="entry name" value="WD40"/>
    <property type="match status" value="2"/>
</dbReference>
<sequence>MTESWFHHPKDAEPFKLTKLVKASKNGTPWPFHCIGSFPWNLHAMETLWDGQVTEETILSGWKETAEEWMGTVAVGSTRALLIFPKLATTNPVVIEVPDQDPPVQVSNEIHCVAWALNPDFPLDPLIIFAVHSLVYIVDVKSRKTVGKLRGHGGPITSIAVHPLHPYLFCTTSRDFTSRIYDLTLPATQQPNNPPWPPGTHPNLGGPAHGLQMSEPEGDGLGQCVVVLVGNRAGGHRGAVLHAAFHPSMPLIATGGMDRAVKIWRIPPMRRGLLAREDKPLFSSDYLHRARVLSVNWLSTDILVTHSAPALLQRDSDDRDAYYENGTGNVLCCKVIVCFMFSLVTVWRWLGFDRFFPVGKPIQKIIRGCISDWRNSESFRILSSYFLPLTTLNLHIYTGSTSDPLLSIPLGKAIRVYNITQFAPRPSPSLPTLMNVTELTKQLRISHDDGGSGEDARWEGGEGKDGEGEDSDSVPSTGEEEDETDGHAVSVVSGIANLFETDGWDIRLPPSRSRAELPDIDFCEMACGGLVVIGASKTGVLSVWQLKSP</sequence>
<feature type="region of interest" description="Disordered" evidence="7">
    <location>
        <begin position="445"/>
        <end position="487"/>
    </location>
</feature>
<name>M2RUI7_CERS8</name>
<feature type="repeat" description="WD" evidence="6">
    <location>
        <begin position="233"/>
        <end position="266"/>
    </location>
</feature>
<protein>
    <submittedName>
        <fullName evidence="8">Uncharacterized protein</fullName>
    </submittedName>
</protein>
<dbReference type="PANTHER" id="PTHR10253">
    <property type="entry name" value="POLYCOMB PROTEIN"/>
    <property type="match status" value="1"/>
</dbReference>
<accession>M2RUI7</accession>
<evidence type="ECO:0000313" key="8">
    <source>
        <dbReference type="EMBL" id="EMD42122.1"/>
    </source>
</evidence>
<dbReference type="PROSITE" id="PS50294">
    <property type="entry name" value="WD_REPEATS_REGION"/>
    <property type="match status" value="1"/>
</dbReference>
<dbReference type="Proteomes" id="UP000016930">
    <property type="component" value="Unassembled WGS sequence"/>
</dbReference>
<reference evidence="8 9" key="1">
    <citation type="journal article" date="2012" name="Proc. Natl. Acad. Sci. U.S.A.">
        <title>Comparative genomics of Ceriporiopsis subvermispora and Phanerochaete chrysosporium provide insight into selective ligninolysis.</title>
        <authorList>
            <person name="Fernandez-Fueyo E."/>
            <person name="Ruiz-Duenas F.J."/>
            <person name="Ferreira P."/>
            <person name="Floudas D."/>
            <person name="Hibbett D.S."/>
            <person name="Canessa P."/>
            <person name="Larrondo L.F."/>
            <person name="James T.Y."/>
            <person name="Seelenfreund D."/>
            <person name="Lobos S."/>
            <person name="Polanco R."/>
            <person name="Tello M."/>
            <person name="Honda Y."/>
            <person name="Watanabe T."/>
            <person name="Watanabe T."/>
            <person name="Ryu J.S."/>
            <person name="Kubicek C.P."/>
            <person name="Schmoll M."/>
            <person name="Gaskell J."/>
            <person name="Hammel K.E."/>
            <person name="St John F.J."/>
            <person name="Vanden Wymelenberg A."/>
            <person name="Sabat G."/>
            <person name="Splinter BonDurant S."/>
            <person name="Syed K."/>
            <person name="Yadav J.S."/>
            <person name="Doddapaneni H."/>
            <person name="Subramanian V."/>
            <person name="Lavin J.L."/>
            <person name="Oguiza J.A."/>
            <person name="Perez G."/>
            <person name="Pisabarro A.G."/>
            <person name="Ramirez L."/>
            <person name="Santoyo F."/>
            <person name="Master E."/>
            <person name="Coutinho P.M."/>
            <person name="Henrissat B."/>
            <person name="Lombard V."/>
            <person name="Magnuson J.K."/>
            <person name="Kuees U."/>
            <person name="Hori C."/>
            <person name="Igarashi K."/>
            <person name="Samejima M."/>
            <person name="Held B.W."/>
            <person name="Barry K.W."/>
            <person name="LaButti K.M."/>
            <person name="Lapidus A."/>
            <person name="Lindquist E.A."/>
            <person name="Lucas S.M."/>
            <person name="Riley R."/>
            <person name="Salamov A.A."/>
            <person name="Hoffmeister D."/>
            <person name="Schwenk D."/>
            <person name="Hadar Y."/>
            <person name="Yarden O."/>
            <person name="de Vries R.P."/>
            <person name="Wiebenga A."/>
            <person name="Stenlid J."/>
            <person name="Eastwood D."/>
            <person name="Grigoriev I.V."/>
            <person name="Berka R.M."/>
            <person name="Blanchette R.A."/>
            <person name="Kersten P."/>
            <person name="Martinez A.T."/>
            <person name="Vicuna R."/>
            <person name="Cullen D."/>
        </authorList>
    </citation>
    <scope>NUCLEOTIDE SEQUENCE [LARGE SCALE GENOMIC DNA]</scope>
    <source>
        <strain evidence="8 9">B</strain>
    </source>
</reference>
<evidence type="ECO:0000256" key="7">
    <source>
        <dbReference type="SAM" id="MobiDB-lite"/>
    </source>
</evidence>
<dbReference type="InterPro" id="IPR051243">
    <property type="entry name" value="PcG_WD-repeat"/>
</dbReference>
<dbReference type="AlphaFoldDB" id="M2RUI7"/>
<evidence type="ECO:0000313" key="9">
    <source>
        <dbReference type="Proteomes" id="UP000016930"/>
    </source>
</evidence>
<dbReference type="STRING" id="914234.M2RUI7"/>
<feature type="compositionally biased region" description="Acidic residues" evidence="7">
    <location>
        <begin position="467"/>
        <end position="484"/>
    </location>
</feature>
<evidence type="ECO:0000256" key="6">
    <source>
        <dbReference type="PROSITE-ProRule" id="PRU00221"/>
    </source>
</evidence>
<keyword evidence="2 6" id="KW-0853">WD repeat</keyword>
<dbReference type="InterPro" id="IPR015943">
    <property type="entry name" value="WD40/YVTN_repeat-like_dom_sf"/>
</dbReference>
<dbReference type="OrthoDB" id="7318948at2759"/>
<evidence type="ECO:0000256" key="1">
    <source>
        <dbReference type="ARBA" id="ARBA00008075"/>
    </source>
</evidence>
<keyword evidence="5" id="KW-0804">Transcription</keyword>
<dbReference type="SUPFAM" id="SSF50978">
    <property type="entry name" value="WD40 repeat-like"/>
    <property type="match status" value="1"/>
</dbReference>
<dbReference type="InterPro" id="IPR001680">
    <property type="entry name" value="WD40_rpt"/>
</dbReference>
<keyword evidence="3" id="KW-0677">Repeat</keyword>
<evidence type="ECO:0000256" key="5">
    <source>
        <dbReference type="ARBA" id="ARBA00023163"/>
    </source>
</evidence>
<evidence type="ECO:0000256" key="4">
    <source>
        <dbReference type="ARBA" id="ARBA00023015"/>
    </source>
</evidence>
<feature type="compositionally biased region" description="Basic and acidic residues" evidence="7">
    <location>
        <begin position="445"/>
        <end position="466"/>
    </location>
</feature>
<dbReference type="HOGENOM" id="CLU_035513_0_0_1"/>
<dbReference type="PROSITE" id="PS50082">
    <property type="entry name" value="WD_REPEATS_2"/>
    <property type="match status" value="1"/>
</dbReference>
<gene>
    <name evidence="8" type="ORF">CERSUDRAFT_110665</name>
</gene>
<proteinExistence type="inferred from homology"/>
<evidence type="ECO:0000256" key="3">
    <source>
        <dbReference type="ARBA" id="ARBA00022737"/>
    </source>
</evidence>
<dbReference type="EMBL" id="KB445791">
    <property type="protein sequence ID" value="EMD42122.1"/>
    <property type="molecule type" value="Genomic_DNA"/>
</dbReference>
<evidence type="ECO:0000256" key="2">
    <source>
        <dbReference type="ARBA" id="ARBA00022574"/>
    </source>
</evidence>
<organism evidence="8 9">
    <name type="scientific">Ceriporiopsis subvermispora (strain B)</name>
    <name type="common">White-rot fungus</name>
    <name type="synonym">Gelatoporia subvermispora</name>
    <dbReference type="NCBI Taxonomy" id="914234"/>
    <lineage>
        <taxon>Eukaryota</taxon>
        <taxon>Fungi</taxon>
        <taxon>Dikarya</taxon>
        <taxon>Basidiomycota</taxon>
        <taxon>Agaricomycotina</taxon>
        <taxon>Agaricomycetes</taxon>
        <taxon>Polyporales</taxon>
        <taxon>Gelatoporiaceae</taxon>
        <taxon>Gelatoporia</taxon>
    </lineage>
</organism>
<dbReference type="Pfam" id="PF00400">
    <property type="entry name" value="WD40"/>
    <property type="match status" value="2"/>
</dbReference>
<dbReference type="Gene3D" id="2.130.10.10">
    <property type="entry name" value="YVTN repeat-like/Quinoprotein amine dehydrogenase"/>
    <property type="match status" value="1"/>
</dbReference>
<keyword evidence="4" id="KW-0805">Transcription regulation</keyword>
<dbReference type="InterPro" id="IPR036322">
    <property type="entry name" value="WD40_repeat_dom_sf"/>
</dbReference>
<keyword evidence="9" id="KW-1185">Reference proteome</keyword>
<comment type="similarity">
    <text evidence="1">Belongs to the WD repeat ESC family.</text>
</comment>